<protein>
    <submittedName>
        <fullName evidence="2">Uncharacterized protein</fullName>
    </submittedName>
</protein>
<evidence type="ECO:0000313" key="2">
    <source>
        <dbReference type="EMBL" id="KZN69646.1"/>
    </source>
</evidence>
<proteinExistence type="predicted"/>
<feature type="transmembrane region" description="Helical" evidence="1">
    <location>
        <begin position="48"/>
        <end position="66"/>
    </location>
</feature>
<comment type="caution">
    <text evidence="2">The sequence shown here is derived from an EMBL/GenBank/DDBJ whole genome shotgun (WGS) entry which is preliminary data.</text>
</comment>
<dbReference type="AlphaFoldDB" id="A0A167P7I1"/>
<keyword evidence="1" id="KW-0812">Transmembrane</keyword>
<dbReference type="EMBL" id="AUXX01000004">
    <property type="protein sequence ID" value="KZN69646.1"/>
    <property type="molecule type" value="Genomic_DNA"/>
</dbReference>
<reference evidence="2 3" key="1">
    <citation type="submission" date="2013-07" db="EMBL/GenBank/DDBJ databases">
        <title>Comparative Genomic and Metabolomic Analysis of Twelve Strains of Pseudoalteromonas luteoviolacea.</title>
        <authorList>
            <person name="Vynne N.G."/>
            <person name="Mansson M."/>
            <person name="Gram L."/>
        </authorList>
    </citation>
    <scope>NUCLEOTIDE SEQUENCE [LARGE SCALE GENOMIC DNA]</scope>
    <source>
        <strain evidence="2 3">S4060-1</strain>
    </source>
</reference>
<dbReference type="RefSeq" id="WP_063379898.1">
    <property type="nucleotide sequence ID" value="NZ_AUXX01000004.1"/>
</dbReference>
<organism evidence="2 3">
    <name type="scientific">Pseudoalteromonas luteoviolacea S4060-1</name>
    <dbReference type="NCBI Taxonomy" id="1365257"/>
    <lineage>
        <taxon>Bacteria</taxon>
        <taxon>Pseudomonadati</taxon>
        <taxon>Pseudomonadota</taxon>
        <taxon>Gammaproteobacteria</taxon>
        <taxon>Alteromonadales</taxon>
        <taxon>Pseudoalteromonadaceae</taxon>
        <taxon>Pseudoalteromonas</taxon>
    </lineage>
</organism>
<name>A0A167P7I1_9GAMM</name>
<gene>
    <name evidence="2" type="ORF">N478_10895</name>
</gene>
<feature type="transmembrane region" description="Helical" evidence="1">
    <location>
        <begin position="17"/>
        <end position="36"/>
    </location>
</feature>
<dbReference type="Proteomes" id="UP000076661">
    <property type="component" value="Unassembled WGS sequence"/>
</dbReference>
<keyword evidence="1" id="KW-1133">Transmembrane helix</keyword>
<evidence type="ECO:0000256" key="1">
    <source>
        <dbReference type="SAM" id="Phobius"/>
    </source>
</evidence>
<accession>A0A167P7I1</accession>
<sequence>MFTALIGSWVYRKTMSYAALCALIAFAVDYQVMLFGNLKEHFFHESYVLVYCAGVYSCCWLFKLCLSRLNTK</sequence>
<evidence type="ECO:0000313" key="3">
    <source>
        <dbReference type="Proteomes" id="UP000076661"/>
    </source>
</evidence>
<keyword evidence="1" id="KW-0472">Membrane</keyword>
<dbReference type="PATRIC" id="fig|1365257.3.peg.568"/>